<dbReference type="OrthoDB" id="3870679at2759"/>
<protein>
    <submittedName>
        <fullName evidence="2">Uncharacterized protein</fullName>
    </submittedName>
</protein>
<feature type="region of interest" description="Disordered" evidence="1">
    <location>
        <begin position="375"/>
        <end position="446"/>
    </location>
</feature>
<feature type="compositionally biased region" description="Polar residues" evidence="1">
    <location>
        <begin position="815"/>
        <end position="830"/>
    </location>
</feature>
<feature type="compositionally biased region" description="Basic and acidic residues" evidence="1">
    <location>
        <begin position="755"/>
        <end position="764"/>
    </location>
</feature>
<name>A0A2C5Y180_9HYPO</name>
<comment type="caution">
    <text evidence="2">The sequence shown here is derived from an EMBL/GenBank/DDBJ whole genome shotgun (WGS) entry which is preliminary data.</text>
</comment>
<organism evidence="2 3">
    <name type="scientific">Ophiocordyceps australis</name>
    <dbReference type="NCBI Taxonomy" id="1399860"/>
    <lineage>
        <taxon>Eukaryota</taxon>
        <taxon>Fungi</taxon>
        <taxon>Dikarya</taxon>
        <taxon>Ascomycota</taxon>
        <taxon>Pezizomycotina</taxon>
        <taxon>Sordariomycetes</taxon>
        <taxon>Hypocreomycetidae</taxon>
        <taxon>Hypocreales</taxon>
        <taxon>Ophiocordycipitaceae</taxon>
        <taxon>Ophiocordyceps</taxon>
    </lineage>
</organism>
<dbReference type="EMBL" id="NJEU01000638">
    <property type="protein sequence ID" value="PHH71848.1"/>
    <property type="molecule type" value="Genomic_DNA"/>
</dbReference>
<feature type="region of interest" description="Disordered" evidence="1">
    <location>
        <begin position="567"/>
        <end position="607"/>
    </location>
</feature>
<feature type="compositionally biased region" description="Basic residues" evidence="1">
    <location>
        <begin position="380"/>
        <end position="389"/>
    </location>
</feature>
<accession>A0A2C5Y180</accession>
<feature type="region of interest" description="Disordered" evidence="1">
    <location>
        <begin position="124"/>
        <end position="144"/>
    </location>
</feature>
<feature type="compositionally biased region" description="Polar residues" evidence="1">
    <location>
        <begin position="19"/>
        <end position="53"/>
    </location>
</feature>
<feature type="compositionally biased region" description="Polar residues" evidence="1">
    <location>
        <begin position="82"/>
        <end position="96"/>
    </location>
</feature>
<feature type="region of interest" description="Disordered" evidence="1">
    <location>
        <begin position="704"/>
        <end position="869"/>
    </location>
</feature>
<evidence type="ECO:0000313" key="3">
    <source>
        <dbReference type="Proteomes" id="UP000224854"/>
    </source>
</evidence>
<evidence type="ECO:0000313" key="2">
    <source>
        <dbReference type="EMBL" id="PHH71848.1"/>
    </source>
</evidence>
<feature type="compositionally biased region" description="Low complexity" evidence="1">
    <location>
        <begin position="831"/>
        <end position="843"/>
    </location>
</feature>
<proteinExistence type="predicted"/>
<feature type="compositionally biased region" description="Polar residues" evidence="1">
    <location>
        <begin position="777"/>
        <end position="805"/>
    </location>
</feature>
<feature type="compositionally biased region" description="Polar residues" evidence="1">
    <location>
        <begin position="124"/>
        <end position="135"/>
    </location>
</feature>
<evidence type="ECO:0000256" key="1">
    <source>
        <dbReference type="SAM" id="MobiDB-lite"/>
    </source>
</evidence>
<feature type="compositionally biased region" description="Polar residues" evidence="1">
    <location>
        <begin position="743"/>
        <end position="754"/>
    </location>
</feature>
<dbReference type="Proteomes" id="UP000224854">
    <property type="component" value="Unassembled WGS sequence"/>
</dbReference>
<keyword evidence="3" id="KW-1185">Reference proteome</keyword>
<reference evidence="2 3" key="1">
    <citation type="submission" date="2017-06" db="EMBL/GenBank/DDBJ databases">
        <title>Ant-infecting Ophiocordyceps genomes reveal a high diversity of potential behavioral manipulation genes and a possible major role for enterotoxins.</title>
        <authorList>
            <person name="De Bekker C."/>
            <person name="Evans H.C."/>
            <person name="Brachmann A."/>
            <person name="Hughes D.P."/>
        </authorList>
    </citation>
    <scope>NUCLEOTIDE SEQUENCE [LARGE SCALE GENOMIC DNA]</scope>
    <source>
        <strain evidence="2 3">1348a</strain>
    </source>
</reference>
<dbReference type="AlphaFoldDB" id="A0A2C5Y180"/>
<feature type="region of interest" description="Disordered" evidence="1">
    <location>
        <begin position="464"/>
        <end position="535"/>
    </location>
</feature>
<sequence length="1163" mass="127653">MLPRRAEHDLAAAAPRLPTRQSATSQPATNQPATSQPATSQPATSQPATSQLATILPASPRTLKHESRRIGAGPDLPPTPPTYSRNSSGSHAASTTSMTPACASAALLSSPSILPCVSDGLQRILTTPPHQQSPLTPDVTPPSPVRLSRIPRLSASEHRGSRLTPTDWRLESFQTARQDAPLSGNETAASTVRPRLDSTTLSQFTNRSTTDSKTSRLVHARALSLALKQLDLAATDSQSNHRSVKFDGDWGSPSDIEREWDDNLGRFVSVRMRRTCPALDTAGPPIHHQIPQRTRLFHLPDNATMAAKTMDAKQMPISSCGAISATTPESTMRRQASSKCSTADTAVAVNGSSASSPCPKPTPSAVVQAMVVEPPPQKRPYLRHVSKKSILRDSSLEKQPLAQNDARPKKHVSAIPVANKTRRTHHETRQAGSTKKIPVSSAQARNQVWSNGDVPVAVVPCRLSSSQAPPVKEPSLRSTSARPCKRSNSVSSPPTDSNPGKPPALQSASKRGPMRTHRRSASESSPWNLSSMDYPPPIPPRISSLSATTSCNPSRAVSLNATSLKALEKLQSSPPRTPTKAETTGIEPLAPKPRPQALKQAEVQTPTSDVFQNATTAATSPTVSRNEDALSFKRHTRRNTPFSVTSLETILTAQEVSEALAIHMVSHRNSSILMVNNTTRPLDALQILSQSQQSTNVPEKEHLMVWPQERQSKRPAESRQRQPTDSRESRQLTNSLEAEDSINFLQARQPNNSQEARRSRDLPETSRQSADFPAARQPQNSSEFGQSRNSLQTSQPNNLKTSANRQSRHWLDTIRPNNVAETGLSRNLANPTTRKPVPTKPTVQSPAKSGLANDSHISPLSRNPPALPQIAEQPPAINLIPATPSGATPAEEKVAHLGNYHEPPGGKKSSRRPSLVRRAFSRRNQPADYAPLDTRRRSLLDSSLSFSRPRPAKPAGGTNGSFPLPLAHNSPAEQERLHPFWRPWYTEMQDECTECALHHHDYLYDDVFRYPLVDHGGRISKPSFKAKLRRTFAVLPDRNQPMYYGASNTHGLERRTIRRTPSGHLRVMHRRTSSDSLRPPAYMPSWYMPTASSAWRRLWRKRNLRCFSLGCRLDGASGISRIINQHRFRPDLMPGKRDANTSPLDAIEPATIRYARRDAPMLP</sequence>
<feature type="compositionally biased region" description="Basic and acidic residues" evidence="1">
    <location>
        <begin position="710"/>
        <end position="730"/>
    </location>
</feature>
<gene>
    <name evidence="2" type="ORF">CDD82_6297</name>
</gene>
<feature type="compositionally biased region" description="Polar residues" evidence="1">
    <location>
        <begin position="476"/>
        <end position="498"/>
    </location>
</feature>
<feature type="region of interest" description="Disordered" evidence="1">
    <location>
        <begin position="942"/>
        <end position="969"/>
    </location>
</feature>
<feature type="compositionally biased region" description="Basic and acidic residues" evidence="1">
    <location>
        <begin position="1"/>
        <end position="10"/>
    </location>
</feature>
<feature type="region of interest" description="Disordered" evidence="1">
    <location>
        <begin position="1"/>
        <end position="96"/>
    </location>
</feature>